<keyword evidence="5 9" id="KW-0560">Oxidoreductase</keyword>
<dbReference type="PANTHER" id="PTHR47946:SF4">
    <property type="entry name" value="CYTOCHROME P450 FAMILY 78 PROTEIN"/>
    <property type="match status" value="1"/>
</dbReference>
<dbReference type="Gene3D" id="1.10.630.10">
    <property type="entry name" value="Cytochrome P450"/>
    <property type="match status" value="1"/>
</dbReference>
<comment type="similarity">
    <text evidence="2 9">Belongs to the cytochrome P450 family.</text>
</comment>
<organism evidence="10 11">
    <name type="scientific">Escallonia herrerae</name>
    <dbReference type="NCBI Taxonomy" id="1293975"/>
    <lineage>
        <taxon>Eukaryota</taxon>
        <taxon>Viridiplantae</taxon>
        <taxon>Streptophyta</taxon>
        <taxon>Embryophyta</taxon>
        <taxon>Tracheophyta</taxon>
        <taxon>Spermatophyta</taxon>
        <taxon>Magnoliopsida</taxon>
        <taxon>eudicotyledons</taxon>
        <taxon>Gunneridae</taxon>
        <taxon>Pentapetalae</taxon>
        <taxon>asterids</taxon>
        <taxon>campanulids</taxon>
        <taxon>Escalloniales</taxon>
        <taxon>Escalloniaceae</taxon>
        <taxon>Escallonia</taxon>
    </lineage>
</organism>
<dbReference type="InterPro" id="IPR001128">
    <property type="entry name" value="Cyt_P450"/>
</dbReference>
<dbReference type="AlphaFoldDB" id="A0AA89AHL9"/>
<keyword evidence="3 8" id="KW-0349">Heme</keyword>
<dbReference type="InterPro" id="IPR036396">
    <property type="entry name" value="Cyt_P450_sf"/>
</dbReference>
<dbReference type="PRINTS" id="PR00463">
    <property type="entry name" value="EP450I"/>
</dbReference>
<evidence type="ECO:0000256" key="5">
    <source>
        <dbReference type="ARBA" id="ARBA00023002"/>
    </source>
</evidence>
<evidence type="ECO:0000256" key="9">
    <source>
        <dbReference type="RuleBase" id="RU000461"/>
    </source>
</evidence>
<keyword evidence="11" id="KW-1185">Reference proteome</keyword>
<gene>
    <name evidence="10" type="ORF">RJ639_020556</name>
</gene>
<name>A0AA89AHL9_9ASTE</name>
<sequence length="398" mass="43936">MASSQAATQLMAFSSGSTPVVVASDPQTAREILTSAHFANRPIKQSAKQLMFSRAIGFAPNGPYWRLLRRIASAHLFAPKRILAYESGRQLECAAMLSAICIEQSLHGFVALRKHLQAASLNNIVEIVFGTALSFLGAFNWCDYLPWLKYFYDPFRTDERCLVLALRVRKFVERMIEEHRGRRPVNLSDKSDFVDVLLSLHGEEKLNEEDMAAVLWEMIFRGTDSSALLTEWVMAELVLNPQIQAKLQHELDSLVGHRSVTDADVTKLPLLQAVVKETLVCTHPARSSRGPACPTQTSSYGMVIPANTIAMVNMWAITHDPGKWVDPTAFEPERLLARTGGAEVDVRGGDLTLAPFGAGRRACPGDRPVELSEMLKLSCEMKKPLCALAVPRSGSSTT</sequence>
<evidence type="ECO:0000256" key="2">
    <source>
        <dbReference type="ARBA" id="ARBA00010617"/>
    </source>
</evidence>
<evidence type="ECO:0000256" key="7">
    <source>
        <dbReference type="ARBA" id="ARBA00023033"/>
    </source>
</evidence>
<keyword evidence="4 8" id="KW-0479">Metal-binding</keyword>
<dbReference type="EMBL" id="JAVXUP010002589">
    <property type="protein sequence ID" value="KAK3002447.1"/>
    <property type="molecule type" value="Genomic_DNA"/>
</dbReference>
<dbReference type="GO" id="GO:0004497">
    <property type="term" value="F:monooxygenase activity"/>
    <property type="evidence" value="ECO:0007669"/>
    <property type="project" value="UniProtKB-KW"/>
</dbReference>
<comment type="cofactor">
    <cofactor evidence="1 8">
        <name>heme</name>
        <dbReference type="ChEBI" id="CHEBI:30413"/>
    </cofactor>
</comment>
<feature type="binding site" description="axial binding residue" evidence="8">
    <location>
        <position position="363"/>
    </location>
    <ligand>
        <name>heme</name>
        <dbReference type="ChEBI" id="CHEBI:30413"/>
    </ligand>
    <ligandPart>
        <name>Fe</name>
        <dbReference type="ChEBI" id="CHEBI:18248"/>
    </ligandPart>
</feature>
<evidence type="ECO:0000256" key="4">
    <source>
        <dbReference type="ARBA" id="ARBA00022723"/>
    </source>
</evidence>
<proteinExistence type="inferred from homology"/>
<accession>A0AA89AHL9</accession>
<evidence type="ECO:0000313" key="10">
    <source>
        <dbReference type="EMBL" id="KAK3002447.1"/>
    </source>
</evidence>
<dbReference type="PROSITE" id="PS00086">
    <property type="entry name" value="CYTOCHROME_P450"/>
    <property type="match status" value="1"/>
</dbReference>
<evidence type="ECO:0000256" key="1">
    <source>
        <dbReference type="ARBA" id="ARBA00001971"/>
    </source>
</evidence>
<dbReference type="SUPFAM" id="SSF48264">
    <property type="entry name" value="Cytochrome P450"/>
    <property type="match status" value="1"/>
</dbReference>
<dbReference type="GO" id="GO:0005506">
    <property type="term" value="F:iron ion binding"/>
    <property type="evidence" value="ECO:0007669"/>
    <property type="project" value="InterPro"/>
</dbReference>
<dbReference type="InterPro" id="IPR017972">
    <property type="entry name" value="Cyt_P450_CS"/>
</dbReference>
<dbReference type="Pfam" id="PF00067">
    <property type="entry name" value="p450"/>
    <property type="match status" value="1"/>
</dbReference>
<dbReference type="InterPro" id="IPR002401">
    <property type="entry name" value="Cyt_P450_E_grp-I"/>
</dbReference>
<dbReference type="GO" id="GO:0020037">
    <property type="term" value="F:heme binding"/>
    <property type="evidence" value="ECO:0007669"/>
    <property type="project" value="InterPro"/>
</dbReference>
<evidence type="ECO:0000256" key="8">
    <source>
        <dbReference type="PIRSR" id="PIRSR602401-1"/>
    </source>
</evidence>
<comment type="caution">
    <text evidence="10">The sequence shown here is derived from an EMBL/GenBank/DDBJ whole genome shotgun (WGS) entry which is preliminary data.</text>
</comment>
<evidence type="ECO:0000313" key="11">
    <source>
        <dbReference type="Proteomes" id="UP001188597"/>
    </source>
</evidence>
<dbReference type="Proteomes" id="UP001188597">
    <property type="component" value="Unassembled WGS sequence"/>
</dbReference>
<dbReference type="InterPro" id="IPR051996">
    <property type="entry name" value="Cytochrome_P450_78A"/>
</dbReference>
<keyword evidence="6 8" id="KW-0408">Iron</keyword>
<dbReference type="GO" id="GO:0016705">
    <property type="term" value="F:oxidoreductase activity, acting on paired donors, with incorporation or reduction of molecular oxygen"/>
    <property type="evidence" value="ECO:0007669"/>
    <property type="project" value="InterPro"/>
</dbReference>
<reference evidence="10" key="1">
    <citation type="submission" date="2022-12" db="EMBL/GenBank/DDBJ databases">
        <title>Draft genome assemblies for two species of Escallonia (Escalloniales).</title>
        <authorList>
            <person name="Chanderbali A."/>
            <person name="Dervinis C."/>
            <person name="Anghel I."/>
            <person name="Soltis D."/>
            <person name="Soltis P."/>
            <person name="Zapata F."/>
        </authorList>
    </citation>
    <scope>NUCLEOTIDE SEQUENCE</scope>
    <source>
        <strain evidence="10">UCBG64.0493</strain>
        <tissue evidence="10">Leaf</tissue>
    </source>
</reference>
<dbReference type="PANTHER" id="PTHR47946">
    <property type="entry name" value="CYTOCHROME P450 78A7-RELATED"/>
    <property type="match status" value="1"/>
</dbReference>
<evidence type="ECO:0008006" key="12">
    <source>
        <dbReference type="Google" id="ProtNLM"/>
    </source>
</evidence>
<evidence type="ECO:0000256" key="3">
    <source>
        <dbReference type="ARBA" id="ARBA00022617"/>
    </source>
</evidence>
<keyword evidence="7 9" id="KW-0503">Monooxygenase</keyword>
<evidence type="ECO:0000256" key="6">
    <source>
        <dbReference type="ARBA" id="ARBA00023004"/>
    </source>
</evidence>
<protein>
    <recommendedName>
        <fullName evidence="12">Cytochrome P450</fullName>
    </recommendedName>
</protein>